<organism evidence="2 3">
    <name type="scientific">Planktothrix serta PCC 8927</name>
    <dbReference type="NCBI Taxonomy" id="671068"/>
    <lineage>
        <taxon>Bacteria</taxon>
        <taxon>Bacillati</taxon>
        <taxon>Cyanobacteriota</taxon>
        <taxon>Cyanophyceae</taxon>
        <taxon>Oscillatoriophycideae</taxon>
        <taxon>Oscillatoriales</taxon>
        <taxon>Microcoleaceae</taxon>
        <taxon>Planktothrix</taxon>
    </lineage>
</organism>
<comment type="caution">
    <text evidence="2">The sequence shown here is derived from an EMBL/GenBank/DDBJ whole genome shotgun (WGS) entry which is preliminary data.</text>
</comment>
<dbReference type="Pfam" id="PF18845">
    <property type="entry name" value="baeRF_family3"/>
    <property type="match status" value="1"/>
</dbReference>
<dbReference type="InterPro" id="IPR041289">
    <property type="entry name" value="Bact_RF_family3"/>
</dbReference>
<evidence type="ECO:0000256" key="1">
    <source>
        <dbReference type="SAM" id="MobiDB-lite"/>
    </source>
</evidence>
<gene>
    <name evidence="2" type="ORF">PL8927_760109</name>
</gene>
<dbReference type="Proteomes" id="UP000184550">
    <property type="component" value="Unassembled WGS sequence"/>
</dbReference>
<dbReference type="RefSeq" id="WP_083625090.1">
    <property type="nucleotide sequence ID" value="NZ_LR734878.1"/>
</dbReference>
<dbReference type="EMBL" id="CZCU02000153">
    <property type="protein sequence ID" value="VXD22807.1"/>
    <property type="molecule type" value="Genomic_DNA"/>
</dbReference>
<dbReference type="AlphaFoldDB" id="A0A7Z9E4M7"/>
<dbReference type="OrthoDB" id="4393931at2"/>
<sequence length="389" mass="43893">MGLLSVDELKTLVDQSESFCVSLYMPTYRAGTEVQQNPTRFKNLIKQAETLLQEKYDLDTTEARAFLKPAMDLDIDDFWQSQDEGLAIFMAQDFLKYYCLPLKFNEFVGVSDRFHLKPLMPLLTGDGTFYLLALSQQQIRFFEGSRYNINEIELEDVPTNMDDALLYDETAKAGQFRISTSKGGTGNPVPEAGSYHGQGSPDRDKPQERILQFFHLVDQGLHKYLNGKTAPLIIAGVEYLFPIYKEANTYPHLVEDILSVDNLGVVKPAEFHQKVLPLVEPYYTQEKQVAIEYYRNLMGTGKTSTDLQETIAAAYYGRVERLFVAVGVQEWGNFNPEANELQIHPEAQPGDDDLLNLAAVQTLLNGGIVYAVPPDSVPDEARLAAVFRY</sequence>
<name>A0A7Z9E4M7_9CYAN</name>
<feature type="region of interest" description="Disordered" evidence="1">
    <location>
        <begin position="178"/>
        <end position="204"/>
    </location>
</feature>
<protein>
    <submittedName>
        <fullName evidence="2">Uncharacterized protein</fullName>
    </submittedName>
</protein>
<evidence type="ECO:0000313" key="3">
    <source>
        <dbReference type="Proteomes" id="UP000184550"/>
    </source>
</evidence>
<proteinExistence type="predicted"/>
<accession>A0A7Z9E4M7</accession>
<keyword evidence="3" id="KW-1185">Reference proteome</keyword>
<evidence type="ECO:0000313" key="2">
    <source>
        <dbReference type="EMBL" id="VXD22807.1"/>
    </source>
</evidence>
<reference evidence="2" key="1">
    <citation type="submission" date="2019-10" db="EMBL/GenBank/DDBJ databases">
        <authorList>
            <consortium name="Genoscope - CEA"/>
            <person name="William W."/>
        </authorList>
    </citation>
    <scope>NUCLEOTIDE SEQUENCE [LARGE SCALE GENOMIC DNA]</scope>
    <source>
        <strain evidence="2">BBR_PRJEB10992</strain>
    </source>
</reference>